<sequence>MYHLDLEPFAADGRCAVAICLAETPLCDPDNVCDLIKALQQKFNDIAFLICDEIHKYEMMIPQNMTITRAQRLAVRKGDEMEAILNNTFERLEQNDQLSANLTILHWSQIEDQDYQKVLDIMYQYRKHFEQELRSSSGFYIKRRLAVATLTEERLEHFTKYTLAELPVQLMGFNYNNRQYTTIFHPVYPRKNPDGSAGNVNSAYVSPIDTVVQAYRNNPDVIGDISRSVPQMEAGKVTRVFFDRHVREEVKEKPCVYSLDAPLAKAAVIS</sequence>
<name>A0A2H3GF20_FUSOX</name>
<dbReference type="InterPro" id="IPR030903">
    <property type="entry name" value="CDPS"/>
</dbReference>
<proteinExistence type="predicted"/>
<dbReference type="InterPro" id="IPR038622">
    <property type="entry name" value="CDPS_sf"/>
</dbReference>
<keyword evidence="1" id="KW-0808">Transferase</keyword>
<dbReference type="Gene3D" id="3.40.50.11710">
    <property type="entry name" value="Cyclodipeptide synthase"/>
    <property type="match status" value="1"/>
</dbReference>
<protein>
    <submittedName>
        <fullName evidence="2">Uncharacterized protein</fullName>
    </submittedName>
</protein>
<evidence type="ECO:0000313" key="3">
    <source>
        <dbReference type="Proteomes" id="UP000219602"/>
    </source>
</evidence>
<dbReference type="GO" id="GO:0016755">
    <property type="term" value="F:aminoacyltransferase activity"/>
    <property type="evidence" value="ECO:0007669"/>
    <property type="project" value="InterPro"/>
</dbReference>
<gene>
    <name evidence="2" type="ORF">AU210_012590</name>
</gene>
<evidence type="ECO:0000256" key="1">
    <source>
        <dbReference type="ARBA" id="ARBA00022679"/>
    </source>
</evidence>
<dbReference type="STRING" id="327505.A0A2H3GF20"/>
<reference evidence="2 3" key="2">
    <citation type="journal article" date="2017" name="Sci. Rep.">
        <title>A mobile pathogenicity chromosome in Fusarium oxysporum for infection of multiple cucurbit species.</title>
        <authorList>
            <person name="van Dam P."/>
            <person name="Fokkens L."/>
            <person name="Ayukawa Y."/>
            <person name="van der Gragt M."/>
            <person name="Ter Horst A."/>
            <person name="Brankovics B."/>
            <person name="Houterman P.M."/>
            <person name="Arie T."/>
            <person name="Rep M."/>
        </authorList>
    </citation>
    <scope>NUCLEOTIDE SEQUENCE [LARGE SCALE GENOMIC DNA]</scope>
    <source>
        <strain evidence="2 3">Forc016</strain>
    </source>
</reference>
<comment type="caution">
    <text evidence="2">The sequence shown here is derived from an EMBL/GenBank/DDBJ whole genome shotgun (WGS) entry which is preliminary data.</text>
</comment>
<organism evidence="2 3">
    <name type="scientific">Fusarium oxysporum f. sp. radicis-cucumerinum</name>
    <dbReference type="NCBI Taxonomy" id="327505"/>
    <lineage>
        <taxon>Eukaryota</taxon>
        <taxon>Fungi</taxon>
        <taxon>Dikarya</taxon>
        <taxon>Ascomycota</taxon>
        <taxon>Pezizomycotina</taxon>
        <taxon>Sordariomycetes</taxon>
        <taxon>Hypocreomycetidae</taxon>
        <taxon>Hypocreales</taxon>
        <taxon>Nectriaceae</taxon>
        <taxon>Fusarium</taxon>
        <taxon>Fusarium oxysporum species complex</taxon>
    </lineage>
</organism>
<dbReference type="EMBL" id="MABQ02000009">
    <property type="protein sequence ID" value="PCD26158.1"/>
    <property type="molecule type" value="Genomic_DNA"/>
</dbReference>
<evidence type="ECO:0000313" key="2">
    <source>
        <dbReference type="EMBL" id="PCD26158.1"/>
    </source>
</evidence>
<dbReference type="Proteomes" id="UP000219602">
    <property type="component" value="Chromosome 11"/>
</dbReference>
<dbReference type="Pfam" id="PF16715">
    <property type="entry name" value="CDPS"/>
    <property type="match status" value="1"/>
</dbReference>
<accession>A0A2H3GF20</accession>
<dbReference type="AlphaFoldDB" id="A0A2H3GF20"/>
<reference evidence="2 3" key="1">
    <citation type="journal article" date="2016" name="Environ. Microbiol.">
        <title>Effector profiles distinguish formae speciales of Fusarium oxysporum.</title>
        <authorList>
            <person name="van Dam P."/>
            <person name="Fokkens L."/>
            <person name="Schmidt S.M."/>
            <person name="Linmans J.H."/>
            <person name="Kistler H.C."/>
            <person name="Ma L.J."/>
            <person name="Rep M."/>
        </authorList>
    </citation>
    <scope>NUCLEOTIDE SEQUENCE [LARGE SCALE GENOMIC DNA]</scope>
    <source>
        <strain evidence="2 3">Forc016</strain>
    </source>
</reference>